<comment type="caution">
    <text evidence="2">The sequence shown here is derived from an EMBL/GenBank/DDBJ whole genome shotgun (WGS) entry which is preliminary data.</text>
</comment>
<dbReference type="GO" id="GO:0005737">
    <property type="term" value="C:cytoplasm"/>
    <property type="evidence" value="ECO:0007669"/>
    <property type="project" value="TreeGrafter"/>
</dbReference>
<dbReference type="SUPFAM" id="SSF53254">
    <property type="entry name" value="Phosphoglycerate mutase-like"/>
    <property type="match status" value="1"/>
</dbReference>
<reference evidence="2" key="2">
    <citation type="submission" date="2023-01" db="EMBL/GenBank/DDBJ databases">
        <title>Draft genome sequence of Agaribacter marinus strain NBRC 110023.</title>
        <authorList>
            <person name="Sun Q."/>
            <person name="Mori K."/>
        </authorList>
    </citation>
    <scope>NUCLEOTIDE SEQUENCE</scope>
    <source>
        <strain evidence="2">NBRC 110023</strain>
    </source>
</reference>
<dbReference type="EMBL" id="BSOT01000006">
    <property type="protein sequence ID" value="GLR71611.1"/>
    <property type="molecule type" value="Genomic_DNA"/>
</dbReference>
<feature type="site" description="Transition state stabilizer" evidence="1">
    <location>
        <position position="154"/>
    </location>
</feature>
<reference evidence="2" key="1">
    <citation type="journal article" date="2014" name="Int. J. Syst. Evol. Microbiol.">
        <title>Complete genome sequence of Corynebacterium casei LMG S-19264T (=DSM 44701T), isolated from a smear-ripened cheese.</title>
        <authorList>
            <consortium name="US DOE Joint Genome Institute (JGI-PGF)"/>
            <person name="Walter F."/>
            <person name="Albersmeier A."/>
            <person name="Kalinowski J."/>
            <person name="Ruckert C."/>
        </authorList>
    </citation>
    <scope>NUCLEOTIDE SEQUENCE</scope>
    <source>
        <strain evidence="2">NBRC 110023</strain>
    </source>
</reference>
<dbReference type="InterPro" id="IPR050275">
    <property type="entry name" value="PGM_Phosphatase"/>
</dbReference>
<protein>
    <submittedName>
        <fullName evidence="2">Alpha-ribazole phosphatase</fullName>
    </submittedName>
</protein>
<proteinExistence type="predicted"/>
<sequence length="214" mass="23625">MNKMANTTIDLLRHGDVAGKSALYGHTDVALSDDGWQKMQSQTESLPIPDVIISSPLSRCYAFAKNTGNTKLIPVQTSNDLMECNFGRWDGVAFDDLHGNLQNEWPLLDAFWQSPSTNTPPQGEALAAMYQRVCKGFTDICQQYKGQRVLVVSHGGVIRQIVASILGIDWQGGDLYQQLSIEYASLTRIVILDVPNAKPILKFIGKPAPLESQF</sequence>
<evidence type="ECO:0000313" key="3">
    <source>
        <dbReference type="Proteomes" id="UP001156601"/>
    </source>
</evidence>
<dbReference type="Gene3D" id="3.40.50.1240">
    <property type="entry name" value="Phosphoglycerate mutase-like"/>
    <property type="match status" value="1"/>
</dbReference>
<name>A0AA37WI16_9ALTE</name>
<keyword evidence="3" id="KW-1185">Reference proteome</keyword>
<dbReference type="Pfam" id="PF00300">
    <property type="entry name" value="His_Phos_1"/>
    <property type="match status" value="1"/>
</dbReference>
<evidence type="ECO:0000313" key="2">
    <source>
        <dbReference type="EMBL" id="GLR71611.1"/>
    </source>
</evidence>
<organism evidence="2 3">
    <name type="scientific">Agaribacter marinus</name>
    <dbReference type="NCBI Taxonomy" id="1431249"/>
    <lineage>
        <taxon>Bacteria</taxon>
        <taxon>Pseudomonadati</taxon>
        <taxon>Pseudomonadota</taxon>
        <taxon>Gammaproteobacteria</taxon>
        <taxon>Alteromonadales</taxon>
        <taxon>Alteromonadaceae</taxon>
        <taxon>Agaribacter</taxon>
    </lineage>
</organism>
<dbReference type="PANTHER" id="PTHR48100:SF1">
    <property type="entry name" value="HISTIDINE PHOSPHATASE FAMILY PROTEIN-RELATED"/>
    <property type="match status" value="1"/>
</dbReference>
<dbReference type="PANTHER" id="PTHR48100">
    <property type="entry name" value="BROAD-SPECIFICITY PHOSPHATASE YOR283W-RELATED"/>
    <property type="match status" value="1"/>
</dbReference>
<dbReference type="CDD" id="cd07067">
    <property type="entry name" value="HP_PGM_like"/>
    <property type="match status" value="1"/>
</dbReference>
<dbReference type="GO" id="GO:0016791">
    <property type="term" value="F:phosphatase activity"/>
    <property type="evidence" value="ECO:0007669"/>
    <property type="project" value="TreeGrafter"/>
</dbReference>
<dbReference type="AlphaFoldDB" id="A0AA37WI16"/>
<dbReference type="InterPro" id="IPR013078">
    <property type="entry name" value="His_Pase_superF_clade-1"/>
</dbReference>
<dbReference type="Proteomes" id="UP001156601">
    <property type="component" value="Unassembled WGS sequence"/>
</dbReference>
<dbReference type="SMART" id="SM00855">
    <property type="entry name" value="PGAM"/>
    <property type="match status" value="1"/>
</dbReference>
<gene>
    <name evidence="2" type="ORF">GCM10007852_25190</name>
</gene>
<accession>A0AA37WI16</accession>
<dbReference type="InterPro" id="IPR029033">
    <property type="entry name" value="His_PPase_superfam"/>
</dbReference>
<evidence type="ECO:0000256" key="1">
    <source>
        <dbReference type="PIRSR" id="PIRSR613078-3"/>
    </source>
</evidence>